<gene>
    <name evidence="1" type="ORF">Ahy_A04g019151</name>
</gene>
<name>A0A445DFF5_ARAHY</name>
<comment type="caution">
    <text evidence="1">The sequence shown here is derived from an EMBL/GenBank/DDBJ whole genome shotgun (WGS) entry which is preliminary data.</text>
</comment>
<dbReference type="AlphaFoldDB" id="A0A445DFF5"/>
<reference evidence="1 2" key="1">
    <citation type="submission" date="2019-01" db="EMBL/GenBank/DDBJ databases">
        <title>Sequencing of cultivated peanut Arachis hypogaea provides insights into genome evolution and oil improvement.</title>
        <authorList>
            <person name="Chen X."/>
        </authorList>
    </citation>
    <scope>NUCLEOTIDE SEQUENCE [LARGE SCALE GENOMIC DNA]</scope>
    <source>
        <strain evidence="2">cv. Fuhuasheng</strain>
        <tissue evidence="1">Leaves</tissue>
    </source>
</reference>
<proteinExistence type="predicted"/>
<keyword evidence="2" id="KW-1185">Reference proteome</keyword>
<evidence type="ECO:0008006" key="3">
    <source>
        <dbReference type="Google" id="ProtNLM"/>
    </source>
</evidence>
<sequence length="178" mass="20759">MDLGTIAVPSTCAIVGKLFTYVQCSKFHGYKKWTISHIRQLIDDIPTNAITFLLNLLFVWSPYSHERMENIVVPNEVLQHRLTWSATVHEWHASDRHEIPREPISLVEAHNMVLTGPKTKDWRDEHYAYITIWTNRLTSILVGDPVVHYQASEEYMQWYNDTYGAHLRLTGYVPQPQP</sequence>
<dbReference type="Proteomes" id="UP000289738">
    <property type="component" value="Chromosome A04"/>
</dbReference>
<dbReference type="EMBL" id="SDMP01000004">
    <property type="protein sequence ID" value="RYR61904.1"/>
    <property type="molecule type" value="Genomic_DNA"/>
</dbReference>
<accession>A0A445DFF5</accession>
<protein>
    <recommendedName>
        <fullName evidence="3">Aminotransferase-like plant mobile domain-containing protein</fullName>
    </recommendedName>
</protein>
<organism evidence="1 2">
    <name type="scientific">Arachis hypogaea</name>
    <name type="common">Peanut</name>
    <dbReference type="NCBI Taxonomy" id="3818"/>
    <lineage>
        <taxon>Eukaryota</taxon>
        <taxon>Viridiplantae</taxon>
        <taxon>Streptophyta</taxon>
        <taxon>Embryophyta</taxon>
        <taxon>Tracheophyta</taxon>
        <taxon>Spermatophyta</taxon>
        <taxon>Magnoliopsida</taxon>
        <taxon>eudicotyledons</taxon>
        <taxon>Gunneridae</taxon>
        <taxon>Pentapetalae</taxon>
        <taxon>rosids</taxon>
        <taxon>fabids</taxon>
        <taxon>Fabales</taxon>
        <taxon>Fabaceae</taxon>
        <taxon>Papilionoideae</taxon>
        <taxon>50 kb inversion clade</taxon>
        <taxon>dalbergioids sensu lato</taxon>
        <taxon>Dalbergieae</taxon>
        <taxon>Pterocarpus clade</taxon>
        <taxon>Arachis</taxon>
    </lineage>
</organism>
<evidence type="ECO:0000313" key="2">
    <source>
        <dbReference type="Proteomes" id="UP000289738"/>
    </source>
</evidence>
<evidence type="ECO:0000313" key="1">
    <source>
        <dbReference type="EMBL" id="RYR61904.1"/>
    </source>
</evidence>